<organism evidence="2 3">
    <name type="scientific">Bradyrhizobium macuxiense</name>
    <dbReference type="NCBI Taxonomy" id="1755647"/>
    <lineage>
        <taxon>Bacteria</taxon>
        <taxon>Pseudomonadati</taxon>
        <taxon>Pseudomonadota</taxon>
        <taxon>Alphaproteobacteria</taxon>
        <taxon>Hyphomicrobiales</taxon>
        <taxon>Nitrobacteraceae</taxon>
        <taxon>Bradyrhizobium</taxon>
    </lineage>
</organism>
<sequence length="63" mass="6773">MQSGLQSLGVLYAQGVARACIHPVQNGQRSEEEDESDADGTSANKNILDNLPTHPATHNRQDS</sequence>
<accession>A0A120FR33</accession>
<dbReference type="AlphaFoldDB" id="A0A120FR33"/>
<name>A0A120FR33_9BRAD</name>
<protein>
    <submittedName>
        <fullName evidence="2">Uncharacterized protein</fullName>
    </submittedName>
</protein>
<proteinExistence type="predicted"/>
<keyword evidence="3" id="KW-1185">Reference proteome</keyword>
<comment type="caution">
    <text evidence="2">The sequence shown here is derived from an EMBL/GenBank/DDBJ whole genome shotgun (WGS) entry which is preliminary data.</text>
</comment>
<gene>
    <name evidence="2" type="ORF">AS156_31145</name>
</gene>
<dbReference type="RefSeq" id="WP_066501668.1">
    <property type="nucleotide sequence ID" value="NZ_LNCU01000030.1"/>
</dbReference>
<evidence type="ECO:0000313" key="2">
    <source>
        <dbReference type="EMBL" id="KWV59492.1"/>
    </source>
</evidence>
<dbReference type="Proteomes" id="UP000057737">
    <property type="component" value="Unassembled WGS sequence"/>
</dbReference>
<evidence type="ECO:0000256" key="1">
    <source>
        <dbReference type="SAM" id="MobiDB-lite"/>
    </source>
</evidence>
<feature type="region of interest" description="Disordered" evidence="1">
    <location>
        <begin position="23"/>
        <end position="63"/>
    </location>
</feature>
<dbReference type="EMBL" id="LNCU01000030">
    <property type="protein sequence ID" value="KWV59492.1"/>
    <property type="molecule type" value="Genomic_DNA"/>
</dbReference>
<evidence type="ECO:0000313" key="3">
    <source>
        <dbReference type="Proteomes" id="UP000057737"/>
    </source>
</evidence>
<reference evidence="2 3" key="1">
    <citation type="submission" date="2015-11" db="EMBL/GenBank/DDBJ databases">
        <title>Draft Genome Sequence of the Strain BR 10303 (Bradyrhizobium sp.) isolated from nodules of Centrolobium paraense.</title>
        <authorList>
            <person name="Zelli J.E."/>
            <person name="Simoes-Araujo J.L."/>
            <person name="Barauna A.C."/>
            <person name="Silva K."/>
        </authorList>
    </citation>
    <scope>NUCLEOTIDE SEQUENCE [LARGE SCALE GENOMIC DNA]</scope>
    <source>
        <strain evidence="2 3">BR 10303</strain>
    </source>
</reference>